<dbReference type="PANTHER" id="PTHR22749">
    <property type="entry name" value="RIBOFLAVIN KINASE/FMN ADENYLYLTRANSFERASE"/>
    <property type="match status" value="1"/>
</dbReference>
<dbReference type="GO" id="GO:0009231">
    <property type="term" value="P:riboflavin biosynthetic process"/>
    <property type="evidence" value="ECO:0007669"/>
    <property type="project" value="InterPro"/>
</dbReference>
<keyword evidence="5 14" id="KW-0808">Transferase</keyword>
<comment type="catalytic activity">
    <reaction evidence="12 14">
        <text>riboflavin + ATP = FMN + ADP + H(+)</text>
        <dbReference type="Rhea" id="RHEA:14357"/>
        <dbReference type="ChEBI" id="CHEBI:15378"/>
        <dbReference type="ChEBI" id="CHEBI:30616"/>
        <dbReference type="ChEBI" id="CHEBI:57986"/>
        <dbReference type="ChEBI" id="CHEBI:58210"/>
        <dbReference type="ChEBI" id="CHEBI:456216"/>
        <dbReference type="EC" id="2.7.1.26"/>
    </reaction>
</comment>
<sequence length="321" mass="34916">MRVIEWTDRPAQEQGALILAIGKFDGVHLGHQAILKRADVLRGRHPGTELGVLTFFPHPDWVLFQRPGYDRWLTPPAEQARLLDGFGVDRLYRVRFTQEYARVSAESFVRQHLSALGVRVVVVGSDFRFGHGGRAGTAELAALGGEMGIEVVVVDPVRLDGEKVGSSRIRALLSAGDVAGAARLLGRPYVLEGTVAAGDALGRKIGFPTANLDGLDLFVLPAFGVYAVTVDVPEHGVAGWPGVMNIGVRPTVGGQSPRAEVHLLDFSGDLYGARMRVSIRQQIRPEQKFTHLTALSAQIQRDVAAARALLASHLWHPRERL</sequence>
<dbReference type="GO" id="GO:0008531">
    <property type="term" value="F:riboflavin kinase activity"/>
    <property type="evidence" value="ECO:0007669"/>
    <property type="project" value="UniProtKB-UniRule"/>
</dbReference>
<dbReference type="InterPro" id="IPR023468">
    <property type="entry name" value="Riboflavin_kinase"/>
</dbReference>
<gene>
    <name evidence="16" type="primary">ribF</name>
    <name evidence="16" type="ORF">GCM10010885_12370</name>
</gene>
<dbReference type="SUPFAM" id="SSF82114">
    <property type="entry name" value="Riboflavin kinase-like"/>
    <property type="match status" value="1"/>
</dbReference>
<evidence type="ECO:0000256" key="2">
    <source>
        <dbReference type="ARBA" id="ARBA00005201"/>
    </source>
</evidence>
<dbReference type="GO" id="GO:0009398">
    <property type="term" value="P:FMN biosynthetic process"/>
    <property type="evidence" value="ECO:0007669"/>
    <property type="project" value="UniProtKB-UniRule"/>
</dbReference>
<dbReference type="Pfam" id="PF06574">
    <property type="entry name" value="FAD_syn"/>
    <property type="match status" value="1"/>
</dbReference>
<comment type="caution">
    <text evidence="16">The sequence shown here is derived from an EMBL/GenBank/DDBJ whole genome shotgun (WGS) entry which is preliminary data.</text>
</comment>
<dbReference type="AlphaFoldDB" id="A0A917NKK1"/>
<keyword evidence="7 14" id="KW-0547">Nucleotide-binding</keyword>
<evidence type="ECO:0000256" key="3">
    <source>
        <dbReference type="ARBA" id="ARBA00022630"/>
    </source>
</evidence>
<dbReference type="SMART" id="SM00904">
    <property type="entry name" value="Flavokinase"/>
    <property type="match status" value="1"/>
</dbReference>
<evidence type="ECO:0000256" key="7">
    <source>
        <dbReference type="ARBA" id="ARBA00022741"/>
    </source>
</evidence>
<protein>
    <recommendedName>
        <fullName evidence="14">Riboflavin biosynthesis protein</fullName>
    </recommendedName>
    <domain>
        <recommendedName>
            <fullName evidence="14">Riboflavin kinase</fullName>
            <ecNumber evidence="14">2.7.1.26</ecNumber>
        </recommendedName>
        <alternativeName>
            <fullName evidence="14">Flavokinase</fullName>
        </alternativeName>
    </domain>
    <domain>
        <recommendedName>
            <fullName evidence="14">FMN adenylyltransferase</fullName>
            <ecNumber evidence="14">2.7.7.2</ecNumber>
        </recommendedName>
        <alternativeName>
            <fullName evidence="14">FAD pyrophosphorylase</fullName>
        </alternativeName>
        <alternativeName>
            <fullName evidence="14">FAD synthase</fullName>
        </alternativeName>
    </domain>
</protein>
<evidence type="ECO:0000313" key="17">
    <source>
        <dbReference type="Proteomes" id="UP000637695"/>
    </source>
</evidence>
<dbReference type="FunFam" id="3.40.50.620:FF:000021">
    <property type="entry name" value="Riboflavin biosynthesis protein"/>
    <property type="match status" value="1"/>
</dbReference>
<dbReference type="SUPFAM" id="SSF52374">
    <property type="entry name" value="Nucleotidylyl transferase"/>
    <property type="match status" value="1"/>
</dbReference>
<evidence type="ECO:0000259" key="15">
    <source>
        <dbReference type="SMART" id="SM00904"/>
    </source>
</evidence>
<comment type="catalytic activity">
    <reaction evidence="13 14">
        <text>FMN + ATP + H(+) = FAD + diphosphate</text>
        <dbReference type="Rhea" id="RHEA:17237"/>
        <dbReference type="ChEBI" id="CHEBI:15378"/>
        <dbReference type="ChEBI" id="CHEBI:30616"/>
        <dbReference type="ChEBI" id="CHEBI:33019"/>
        <dbReference type="ChEBI" id="CHEBI:57692"/>
        <dbReference type="ChEBI" id="CHEBI:58210"/>
        <dbReference type="EC" id="2.7.7.2"/>
    </reaction>
</comment>
<comment type="pathway">
    <text evidence="1 14">Cofactor biosynthesis; FAD biosynthesis; FAD from FMN: step 1/1.</text>
</comment>
<reference evidence="16" key="1">
    <citation type="journal article" date="2014" name="Int. J. Syst. Evol. Microbiol.">
        <title>Complete genome sequence of Corynebacterium casei LMG S-19264T (=DSM 44701T), isolated from a smear-ripened cheese.</title>
        <authorList>
            <consortium name="US DOE Joint Genome Institute (JGI-PGF)"/>
            <person name="Walter F."/>
            <person name="Albersmeier A."/>
            <person name="Kalinowski J."/>
            <person name="Ruckert C."/>
        </authorList>
    </citation>
    <scope>NUCLEOTIDE SEQUENCE</scope>
    <source>
        <strain evidence="16">JCM 18487</strain>
    </source>
</reference>
<dbReference type="NCBIfam" id="TIGR00083">
    <property type="entry name" value="ribF"/>
    <property type="match status" value="1"/>
</dbReference>
<dbReference type="Gene3D" id="3.40.50.620">
    <property type="entry name" value="HUPs"/>
    <property type="match status" value="1"/>
</dbReference>
<dbReference type="GO" id="GO:0006747">
    <property type="term" value="P:FAD biosynthetic process"/>
    <property type="evidence" value="ECO:0007669"/>
    <property type="project" value="UniProtKB-UniRule"/>
</dbReference>
<dbReference type="Gene3D" id="2.40.30.30">
    <property type="entry name" value="Riboflavin kinase-like"/>
    <property type="match status" value="1"/>
</dbReference>
<dbReference type="EC" id="2.7.1.26" evidence="14"/>
<keyword evidence="4 14" id="KW-0288">FMN</keyword>
<evidence type="ECO:0000256" key="4">
    <source>
        <dbReference type="ARBA" id="ARBA00022643"/>
    </source>
</evidence>
<keyword evidence="17" id="KW-1185">Reference proteome</keyword>
<evidence type="ECO:0000256" key="5">
    <source>
        <dbReference type="ARBA" id="ARBA00022679"/>
    </source>
</evidence>
<keyword evidence="10 14" id="KW-0067">ATP-binding</keyword>
<evidence type="ECO:0000256" key="12">
    <source>
        <dbReference type="ARBA" id="ARBA00047880"/>
    </source>
</evidence>
<keyword evidence="11" id="KW-0511">Multifunctional enzyme</keyword>
<evidence type="ECO:0000256" key="9">
    <source>
        <dbReference type="ARBA" id="ARBA00022827"/>
    </source>
</evidence>
<evidence type="ECO:0000256" key="11">
    <source>
        <dbReference type="ARBA" id="ARBA00023268"/>
    </source>
</evidence>
<dbReference type="InterPro" id="IPR002606">
    <property type="entry name" value="Riboflavin_kinase_bac"/>
</dbReference>
<dbReference type="InterPro" id="IPR015865">
    <property type="entry name" value="Riboflavin_kinase_bac/euk"/>
</dbReference>
<reference evidence="16" key="2">
    <citation type="submission" date="2020-09" db="EMBL/GenBank/DDBJ databases">
        <authorList>
            <person name="Sun Q."/>
            <person name="Ohkuma M."/>
        </authorList>
    </citation>
    <scope>NUCLEOTIDE SEQUENCE</scope>
    <source>
        <strain evidence="16">JCM 18487</strain>
    </source>
</reference>
<name>A0A917NKK1_9BACL</name>
<dbReference type="Pfam" id="PF01687">
    <property type="entry name" value="Flavokinase"/>
    <property type="match status" value="1"/>
</dbReference>
<keyword evidence="8 14" id="KW-0418">Kinase</keyword>
<dbReference type="RefSeq" id="WP_188881831.1">
    <property type="nucleotide sequence ID" value="NZ_BMOY01000015.1"/>
</dbReference>
<dbReference type="EC" id="2.7.7.2" evidence="14"/>
<comment type="pathway">
    <text evidence="2 14">Cofactor biosynthesis; FMN biosynthesis; FMN from riboflavin (ATP route): step 1/1.</text>
</comment>
<evidence type="ECO:0000256" key="10">
    <source>
        <dbReference type="ARBA" id="ARBA00022840"/>
    </source>
</evidence>
<dbReference type="NCBIfam" id="NF004162">
    <property type="entry name" value="PRK05627.1-5"/>
    <property type="match status" value="1"/>
</dbReference>
<dbReference type="GO" id="GO:0005524">
    <property type="term" value="F:ATP binding"/>
    <property type="evidence" value="ECO:0007669"/>
    <property type="project" value="UniProtKB-UniRule"/>
</dbReference>
<dbReference type="PANTHER" id="PTHR22749:SF6">
    <property type="entry name" value="RIBOFLAVIN KINASE"/>
    <property type="match status" value="1"/>
</dbReference>
<dbReference type="Proteomes" id="UP000637695">
    <property type="component" value="Unassembled WGS sequence"/>
</dbReference>
<evidence type="ECO:0000313" key="16">
    <source>
        <dbReference type="EMBL" id="GGJ04764.1"/>
    </source>
</evidence>
<dbReference type="InterPro" id="IPR014729">
    <property type="entry name" value="Rossmann-like_a/b/a_fold"/>
</dbReference>
<evidence type="ECO:0000256" key="8">
    <source>
        <dbReference type="ARBA" id="ARBA00022777"/>
    </source>
</evidence>
<organism evidence="16 17">
    <name type="scientific">Alicyclobacillus cellulosilyticus</name>
    <dbReference type="NCBI Taxonomy" id="1003997"/>
    <lineage>
        <taxon>Bacteria</taxon>
        <taxon>Bacillati</taxon>
        <taxon>Bacillota</taxon>
        <taxon>Bacilli</taxon>
        <taxon>Bacillales</taxon>
        <taxon>Alicyclobacillaceae</taxon>
        <taxon>Alicyclobacillus</taxon>
    </lineage>
</organism>
<keyword evidence="9 14" id="KW-0274">FAD</keyword>
<dbReference type="InterPro" id="IPR023465">
    <property type="entry name" value="Riboflavin_kinase_dom_sf"/>
</dbReference>
<comment type="similarity">
    <text evidence="14">Belongs to the ribF family.</text>
</comment>
<keyword evidence="6 14" id="KW-0548">Nucleotidyltransferase</keyword>
<evidence type="ECO:0000256" key="1">
    <source>
        <dbReference type="ARBA" id="ARBA00004726"/>
    </source>
</evidence>
<proteinExistence type="inferred from homology"/>
<dbReference type="InterPro" id="IPR015864">
    <property type="entry name" value="FAD_synthase"/>
</dbReference>
<dbReference type="CDD" id="cd02064">
    <property type="entry name" value="FAD_synthetase_N"/>
    <property type="match status" value="1"/>
</dbReference>
<dbReference type="GO" id="GO:0003919">
    <property type="term" value="F:FMN adenylyltransferase activity"/>
    <property type="evidence" value="ECO:0007669"/>
    <property type="project" value="UniProtKB-UniRule"/>
</dbReference>
<evidence type="ECO:0000256" key="13">
    <source>
        <dbReference type="ARBA" id="ARBA00049494"/>
    </source>
</evidence>
<accession>A0A917NKK1</accession>
<evidence type="ECO:0000256" key="6">
    <source>
        <dbReference type="ARBA" id="ARBA00022695"/>
    </source>
</evidence>
<feature type="domain" description="Riboflavin kinase" evidence="15">
    <location>
        <begin position="184"/>
        <end position="311"/>
    </location>
</feature>
<dbReference type="PIRSF" id="PIRSF004491">
    <property type="entry name" value="FAD_Synth"/>
    <property type="match status" value="1"/>
</dbReference>
<keyword evidence="3 14" id="KW-0285">Flavoprotein</keyword>
<dbReference type="EMBL" id="BMOY01000015">
    <property type="protein sequence ID" value="GGJ04764.1"/>
    <property type="molecule type" value="Genomic_DNA"/>
</dbReference>
<evidence type="ECO:0000256" key="14">
    <source>
        <dbReference type="PIRNR" id="PIRNR004491"/>
    </source>
</evidence>